<name>A0ABY3W9G4_9MICC</name>
<feature type="transmembrane region" description="Helical" evidence="1">
    <location>
        <begin position="245"/>
        <end position="269"/>
    </location>
</feature>
<sequence length="411" mass="45819">MQDRLPRTRVLREAVDAELYFWRRRIAGWPWWIQVTLLYALSRVYSLVVFLAVARQQGPNPWTEAHPDHLSFIGIWDSAWYHQVYSEGYPADIPRGLDGRAVENQWAFYALFPGMVRGLAAATGLGWQLLAPLVATIAGFAAVLVIFKLFRRYAPHGTALWAVAFVAVFPVSPILQVPYAESLNLALLAAALLLLVQRKYLLAIPIVVLMCLSRPVGVPFAALAGLHLLWRIKQRRTDPLDTPEFLRAAALALVSCAAAVAWPVLAWSITGEPTAYTDTETAWRGEDLVLFRPWFDMGVHLFGPVGGMMAPLLLVAAAAWFLCSPPARSIGAELRLWCVCYLGYLLAFLHPQTSTFRLMLPLFPLALAAAFVSRSRAYRFCLAVMFLAGQIVWVAWLWSWSQLPGGGDYPP</sequence>
<evidence type="ECO:0000313" key="2">
    <source>
        <dbReference type="EMBL" id="UNK46993.1"/>
    </source>
</evidence>
<feature type="transmembrane region" description="Helical" evidence="1">
    <location>
        <begin position="159"/>
        <end position="180"/>
    </location>
</feature>
<gene>
    <name evidence="2" type="ORF">MNQ99_06480</name>
</gene>
<dbReference type="Proteomes" id="UP000829069">
    <property type="component" value="Chromosome"/>
</dbReference>
<proteinExistence type="predicted"/>
<evidence type="ECO:0000313" key="3">
    <source>
        <dbReference type="Proteomes" id="UP000829069"/>
    </source>
</evidence>
<dbReference type="RefSeq" id="WP_241914854.1">
    <property type="nucleotide sequence ID" value="NZ_CP093326.1"/>
</dbReference>
<evidence type="ECO:0008006" key="4">
    <source>
        <dbReference type="Google" id="ProtNLM"/>
    </source>
</evidence>
<protein>
    <recommendedName>
        <fullName evidence="4">Integral membrane protein</fullName>
    </recommendedName>
</protein>
<keyword evidence="1" id="KW-0812">Transmembrane</keyword>
<organism evidence="2 3">
    <name type="scientific">Arthrobacter sulfonylureivorans</name>
    <dbReference type="NCBI Taxonomy" id="2486855"/>
    <lineage>
        <taxon>Bacteria</taxon>
        <taxon>Bacillati</taxon>
        <taxon>Actinomycetota</taxon>
        <taxon>Actinomycetes</taxon>
        <taxon>Micrococcales</taxon>
        <taxon>Micrococcaceae</taxon>
        <taxon>Arthrobacter</taxon>
    </lineage>
</organism>
<evidence type="ECO:0000256" key="1">
    <source>
        <dbReference type="SAM" id="Phobius"/>
    </source>
</evidence>
<dbReference type="EMBL" id="CP093326">
    <property type="protein sequence ID" value="UNK46993.1"/>
    <property type="molecule type" value="Genomic_DNA"/>
</dbReference>
<feature type="transmembrane region" description="Helical" evidence="1">
    <location>
        <begin position="200"/>
        <end position="224"/>
    </location>
</feature>
<keyword evidence="3" id="KW-1185">Reference proteome</keyword>
<feature type="transmembrane region" description="Helical" evidence="1">
    <location>
        <begin position="380"/>
        <end position="401"/>
    </location>
</feature>
<feature type="transmembrane region" description="Helical" evidence="1">
    <location>
        <begin position="356"/>
        <end position="373"/>
    </location>
</feature>
<feature type="transmembrane region" description="Helical" evidence="1">
    <location>
        <begin position="334"/>
        <end position="350"/>
    </location>
</feature>
<reference evidence="2 3" key="1">
    <citation type="submission" date="2022-03" db="EMBL/GenBank/DDBJ databases">
        <title>Isotopic signatures of nitrous oxide derived from detoxification processes.</title>
        <authorList>
            <person name="Behrendt U."/>
            <person name="Buchen C."/>
            <person name="Well R."/>
            <person name="Ulrich A."/>
            <person name="Rohe L."/>
            <person name="Kolb S."/>
            <person name="Schloter M."/>
            <person name="Horn M.A."/>
            <person name="Augustin J."/>
        </authorList>
    </citation>
    <scope>NUCLEOTIDE SEQUENCE [LARGE SCALE GENOMIC DNA]</scope>
    <source>
        <strain evidence="2 3">S4-C24</strain>
    </source>
</reference>
<accession>A0ABY3W9G4</accession>
<keyword evidence="1" id="KW-0472">Membrane</keyword>
<feature type="transmembrane region" description="Helical" evidence="1">
    <location>
        <begin position="31"/>
        <end position="54"/>
    </location>
</feature>
<feature type="transmembrane region" description="Helical" evidence="1">
    <location>
        <begin position="125"/>
        <end position="147"/>
    </location>
</feature>
<keyword evidence="1" id="KW-1133">Transmembrane helix</keyword>
<feature type="transmembrane region" description="Helical" evidence="1">
    <location>
        <begin position="301"/>
        <end position="322"/>
    </location>
</feature>